<dbReference type="PROSITE" id="PS52040">
    <property type="entry name" value="TOPO_IIA"/>
    <property type="match status" value="1"/>
</dbReference>
<evidence type="ECO:0000256" key="5">
    <source>
        <dbReference type="ARBA" id="ARBA00023235"/>
    </source>
</evidence>
<dbReference type="GO" id="GO:0006265">
    <property type="term" value="P:DNA topological change"/>
    <property type="evidence" value="ECO:0007669"/>
    <property type="project" value="UniProtKB-UniRule"/>
</dbReference>
<evidence type="ECO:0000313" key="9">
    <source>
        <dbReference type="EMBL" id="KQM09354.1"/>
    </source>
</evidence>
<dbReference type="Gene3D" id="3.30.1360.40">
    <property type="match status" value="1"/>
</dbReference>
<dbReference type="GO" id="GO:0003918">
    <property type="term" value="F:DNA topoisomerase type II (double strand cut, ATP-hydrolyzing) activity"/>
    <property type="evidence" value="ECO:0007669"/>
    <property type="project" value="UniProtKB-EC"/>
</dbReference>
<dbReference type="EMBL" id="LIIK01000007">
    <property type="protein sequence ID" value="KQM09354.1"/>
    <property type="molecule type" value="Genomic_DNA"/>
</dbReference>
<accession>A0A0Q4B9N8</accession>
<dbReference type="InterPro" id="IPR002205">
    <property type="entry name" value="Topo_IIA_dom_A"/>
</dbReference>
<dbReference type="STRING" id="1702214.AL399_02330"/>
<evidence type="ECO:0000256" key="3">
    <source>
        <dbReference type="ARBA" id="ARBA00023029"/>
    </source>
</evidence>
<reference evidence="9 10" key="1">
    <citation type="submission" date="2015-08" db="EMBL/GenBank/DDBJ databases">
        <title>Candidatus Bacteriodes Periocalifornicus.</title>
        <authorList>
            <person name="McLean J.S."/>
            <person name="Kelley S."/>
        </authorList>
    </citation>
    <scope>NUCLEOTIDE SEQUENCE [LARGE SCALE GENOMIC DNA]</scope>
    <source>
        <strain evidence="9">12B</strain>
    </source>
</reference>
<dbReference type="GO" id="GO:0003677">
    <property type="term" value="F:DNA binding"/>
    <property type="evidence" value="ECO:0007669"/>
    <property type="project" value="UniProtKB-UniRule"/>
</dbReference>
<evidence type="ECO:0000256" key="6">
    <source>
        <dbReference type="PROSITE-ProRule" id="PRU01384"/>
    </source>
</evidence>
<name>A0A0Q4B9N8_9BACT</name>
<evidence type="ECO:0000313" key="8">
    <source>
        <dbReference type="EMBL" id="KQM09353.1"/>
    </source>
</evidence>
<dbReference type="InterPro" id="IPR013757">
    <property type="entry name" value="Topo_IIA_A_a_sf"/>
</dbReference>
<evidence type="ECO:0000259" key="7">
    <source>
        <dbReference type="PROSITE" id="PS52040"/>
    </source>
</evidence>
<protein>
    <submittedName>
        <fullName evidence="9">DNA topoisomerase IV</fullName>
    </submittedName>
</protein>
<feature type="active site" description="O-(5'-phospho-DNA)-tyrosine intermediate" evidence="6">
    <location>
        <position position="120"/>
    </location>
</feature>
<dbReference type="PATRIC" id="fig|1702214.3.peg.330"/>
<dbReference type="NCBIfam" id="NF007209">
    <property type="entry name" value="PRK09631.1"/>
    <property type="match status" value="1"/>
</dbReference>
<sequence>MQAFLQRLADPALPVHALTGMYKDWFLDYASYVVLERAIPNLADGLKPVQRRILHSMKTLEDGWYHKVANIIGHTMQYHPHGDASIGSALVQLGQKDLLIDPQGNWGNILTGDGAAAPRYIEARLTKFALDVVFDPKNTEWTKSYDGRNQEPVTLPAKFPLLLAQGATGIAVGVSTFIFPHNFNEIVEAAVAYLKGQEFSLLPDFPTGGLVDCARYADGQRGGRVKIRARIQKTDKKTLTITEIPFTKTTATLIESIRKANDEGKIRVKRVEDNTAANAEIVLHLAPDVSPDKTIDALYIFTDCEVTVSPSACVIDGEKPLFLGVSDILRASVDRTRDLLADVLRTRLKELEDTWHFASLERIFIENSIYEFIKVCKTKEAVLQTIEEHLQPFVHLLRRPLVKDDIVRLTEIKVMRFSLYDSHRADELIRKTEQEMQAVQDDLADITGYTIRHFKRLGKEYGAAFPRRTEVVNFEEILATRVVAANKKLYVDRKDGFFGTELKDAEYVGECSDIDDVLVILRSGRYMITPVAGKKFFDKDILHIGVYNRADGRTTYNVIYRDGRNSVTYVKRCAIGSLIRDREYNLTQGSPGSSILYMSVNPNGEAEVVRVSLVVPLKMKNPAFDFDFATLAIRGRAALGNILTKKPVGSVKIKERGVSTLGDRKVWIDRDVNRLNFEGRGELLGEFGQNDCVLAVYAEGTFQTLPPDPSTRFGEHPILVKKFDPGEVFTVAYYDAGQGYYYLKRCSFEAGEALRCFIAEDEGSRLECLSADAYPRLVVTFAGKHIARPPEEVDAEQFIGVKSYRAKGKRISTLTVGKLRFGEPIRPNTAAAPSDEAEQE</sequence>
<comment type="caution">
    <text evidence="9">The sequence shown here is derived from an EMBL/GenBank/DDBJ whole genome shotgun (WGS) entry which is preliminary data.</text>
</comment>
<keyword evidence="3 6" id="KW-0799">Topoisomerase</keyword>
<dbReference type="Pfam" id="PF00521">
    <property type="entry name" value="DNA_topoisoIV"/>
    <property type="match status" value="1"/>
</dbReference>
<evidence type="ECO:0000313" key="10">
    <source>
        <dbReference type="Proteomes" id="UP000054172"/>
    </source>
</evidence>
<dbReference type="GO" id="GO:0005737">
    <property type="term" value="C:cytoplasm"/>
    <property type="evidence" value="ECO:0007669"/>
    <property type="project" value="TreeGrafter"/>
</dbReference>
<dbReference type="AlphaFoldDB" id="A0A0Q4B9N8"/>
<dbReference type="Proteomes" id="UP000054172">
    <property type="component" value="Unassembled WGS sequence"/>
</dbReference>
<keyword evidence="4 6" id="KW-0238">DNA-binding</keyword>
<dbReference type="Gene3D" id="1.10.268.10">
    <property type="entry name" value="Topoisomerase, domain 3"/>
    <property type="match status" value="1"/>
</dbReference>
<evidence type="ECO:0000256" key="4">
    <source>
        <dbReference type="ARBA" id="ARBA00023125"/>
    </source>
</evidence>
<comment type="catalytic activity">
    <reaction evidence="1 6">
        <text>ATP-dependent breakage, passage and rejoining of double-stranded DNA.</text>
        <dbReference type="EC" id="5.6.2.2"/>
    </reaction>
</comment>
<dbReference type="EMBL" id="LIIK01000007">
    <property type="protein sequence ID" value="KQM09353.1"/>
    <property type="molecule type" value="Genomic_DNA"/>
</dbReference>
<evidence type="ECO:0000256" key="1">
    <source>
        <dbReference type="ARBA" id="ARBA00000185"/>
    </source>
</evidence>
<dbReference type="GO" id="GO:0005524">
    <property type="term" value="F:ATP binding"/>
    <property type="evidence" value="ECO:0007669"/>
    <property type="project" value="InterPro"/>
</dbReference>
<organism evidence="9 10">
    <name type="scientific">Candidatus [Bacteroides] periocalifornicus</name>
    <dbReference type="NCBI Taxonomy" id="1702214"/>
    <lineage>
        <taxon>Bacteria</taxon>
        <taxon>Pseudomonadati</taxon>
        <taxon>Bacteroidota</taxon>
    </lineage>
</organism>
<gene>
    <name evidence="8" type="ORF">AL399_02330</name>
    <name evidence="9" type="ORF">AL399_02335</name>
</gene>
<evidence type="ECO:0000256" key="2">
    <source>
        <dbReference type="ARBA" id="ARBA00008263"/>
    </source>
</evidence>
<dbReference type="PANTHER" id="PTHR43493:SF5">
    <property type="entry name" value="DNA GYRASE SUBUNIT A, CHLOROPLASTIC_MITOCHONDRIAL"/>
    <property type="match status" value="1"/>
</dbReference>
<comment type="similarity">
    <text evidence="2">Belongs to the type II topoisomerase GyrA/ParC subunit family.</text>
</comment>
<keyword evidence="10" id="KW-1185">Reference proteome</keyword>
<proteinExistence type="inferred from homology"/>
<feature type="domain" description="Topo IIA-type catalytic" evidence="7">
    <location>
        <begin position="39"/>
        <end position="443"/>
    </location>
</feature>
<dbReference type="NCBIfam" id="NF009397">
    <property type="entry name" value="PRK12758.1"/>
    <property type="match status" value="1"/>
</dbReference>
<dbReference type="InterPro" id="IPR013758">
    <property type="entry name" value="Topo_IIA_A/C_ab"/>
</dbReference>
<dbReference type="SMART" id="SM00434">
    <property type="entry name" value="TOP4c"/>
    <property type="match status" value="1"/>
</dbReference>
<dbReference type="Gene3D" id="3.90.199.10">
    <property type="entry name" value="Topoisomerase II, domain 5"/>
    <property type="match status" value="1"/>
</dbReference>
<dbReference type="SUPFAM" id="SSF56719">
    <property type="entry name" value="Type II DNA topoisomerase"/>
    <property type="match status" value="1"/>
</dbReference>
<keyword evidence="5 6" id="KW-0413">Isomerase</keyword>
<dbReference type="InterPro" id="IPR050220">
    <property type="entry name" value="Type_II_DNA_Topoisomerases"/>
</dbReference>
<dbReference type="PANTHER" id="PTHR43493">
    <property type="entry name" value="DNA GYRASE/TOPOISOMERASE SUBUNIT A"/>
    <property type="match status" value="1"/>
</dbReference>
<dbReference type="InterPro" id="IPR013760">
    <property type="entry name" value="Topo_IIA-like_dom_sf"/>
</dbReference>
<dbReference type="GO" id="GO:0009330">
    <property type="term" value="C:DNA topoisomerase type II (double strand cut, ATP-hydrolyzing) complex"/>
    <property type="evidence" value="ECO:0007669"/>
    <property type="project" value="TreeGrafter"/>
</dbReference>